<dbReference type="EMBL" id="JBGUAW010000005">
    <property type="protein sequence ID" value="MFA9460899.1"/>
    <property type="molecule type" value="Genomic_DNA"/>
</dbReference>
<dbReference type="RefSeq" id="WP_373655683.1">
    <property type="nucleotide sequence ID" value="NZ_JBGUAW010000005.1"/>
</dbReference>
<keyword evidence="3" id="KW-1185">Reference proteome</keyword>
<evidence type="ECO:0000313" key="3">
    <source>
        <dbReference type="Proteomes" id="UP001575181"/>
    </source>
</evidence>
<evidence type="ECO:0008006" key="4">
    <source>
        <dbReference type="Google" id="ProtNLM"/>
    </source>
</evidence>
<organism evidence="2 3">
    <name type="scientific">Thiohalorhabdus methylotrophus</name>
    <dbReference type="NCBI Taxonomy" id="3242694"/>
    <lineage>
        <taxon>Bacteria</taxon>
        <taxon>Pseudomonadati</taxon>
        <taxon>Pseudomonadota</taxon>
        <taxon>Gammaproteobacteria</taxon>
        <taxon>Thiohalorhabdales</taxon>
        <taxon>Thiohalorhabdaceae</taxon>
        <taxon>Thiohalorhabdus</taxon>
    </lineage>
</organism>
<reference evidence="2 3" key="1">
    <citation type="submission" date="2024-08" db="EMBL/GenBank/DDBJ databases">
        <title>Whole-genome sequencing of halo(alkali)philic microorganisms from hypersaline lakes.</title>
        <authorList>
            <person name="Sorokin D.Y."/>
            <person name="Merkel A.Y."/>
            <person name="Messina E."/>
            <person name="Yakimov M."/>
        </authorList>
    </citation>
    <scope>NUCLEOTIDE SEQUENCE [LARGE SCALE GENOMIC DNA]</scope>
    <source>
        <strain evidence="2 3">Cl-TMA</strain>
    </source>
</reference>
<protein>
    <recommendedName>
        <fullName evidence="4">Porin</fullName>
    </recommendedName>
</protein>
<comment type="caution">
    <text evidence="2">The sequence shown here is derived from an EMBL/GenBank/DDBJ whole genome shotgun (WGS) entry which is preliminary data.</text>
</comment>
<evidence type="ECO:0000256" key="1">
    <source>
        <dbReference type="SAM" id="SignalP"/>
    </source>
</evidence>
<evidence type="ECO:0000313" key="2">
    <source>
        <dbReference type="EMBL" id="MFA9460899.1"/>
    </source>
</evidence>
<gene>
    <name evidence="2" type="ORF">ACERLL_08685</name>
</gene>
<accession>A0ABV4TWD5</accession>
<name>A0ABV4TWD5_9GAMM</name>
<feature type="signal peptide" evidence="1">
    <location>
        <begin position="1"/>
        <end position="31"/>
    </location>
</feature>
<keyword evidence="1" id="KW-0732">Signal</keyword>
<dbReference type="Proteomes" id="UP001575181">
    <property type="component" value="Unassembled WGS sequence"/>
</dbReference>
<feature type="chain" id="PRO_5046751014" description="Porin" evidence="1">
    <location>
        <begin position="32"/>
        <end position="340"/>
    </location>
</feature>
<proteinExistence type="predicted"/>
<sequence length="340" mass="37683">MGNSRNRLFRRIAPLALLTGWMALSLPAAQAAESGHLFTSLGLKNLTWFSDSEEVEYDAATHRVVDLTLAAGDNFFVGATLDLDDKMDDYRQFAVRAGFGDLGMTVQRGKITGTIEETGGKDDDDLDYETRAGDFEEDFQLYAVYWADNWVARHSGIGYVKWTTPVRMEVNYEDENPFVSLDQSVEYIDPAAEYEIFGFYSRYDPLEAVMEGHLDSGFLGLEDIGTNGVAGVGRITPTDDIYTRQITEDTGLEPDSEPLYGFGVFGSFRWGYYAGNRLDEAPMGIAYGFAVGLEVSTATIITVENAEFVLSGGEPNYYQRQPDGLQQGSYGPFVRGAVLW</sequence>